<evidence type="ECO:0000313" key="1">
    <source>
        <dbReference type="EMBL" id="VXC49036.1"/>
    </source>
</evidence>
<gene>
    <name evidence="1" type="ORF">PANT111_460024</name>
</gene>
<dbReference type="AlphaFoldDB" id="A0AAX3JBG2"/>
<comment type="caution">
    <text evidence="1">The sequence shown here is derived from an EMBL/GenBank/DDBJ whole genome shotgun (WGS) entry which is preliminary data.</text>
</comment>
<sequence>MLDYSGAVICALSPRLHTINNFIKKGFLWISYLMRLKAVHLPGPPTYNKSTGLRPI</sequence>
<accession>A0AAX3JBG2</accession>
<organism evidence="1 2">
    <name type="scientific">Pantoea brenneri</name>
    <dbReference type="NCBI Taxonomy" id="472694"/>
    <lineage>
        <taxon>Bacteria</taxon>
        <taxon>Pseudomonadati</taxon>
        <taxon>Pseudomonadota</taxon>
        <taxon>Gammaproteobacteria</taxon>
        <taxon>Enterobacterales</taxon>
        <taxon>Erwiniaceae</taxon>
        <taxon>Pantoea</taxon>
    </lineage>
</organism>
<protein>
    <submittedName>
        <fullName evidence="1">Uncharacterized protein</fullName>
    </submittedName>
</protein>
<name>A0AAX3JBG2_9GAMM</name>
<dbReference type="Proteomes" id="UP000433737">
    <property type="component" value="Unassembled WGS sequence"/>
</dbReference>
<evidence type="ECO:0000313" key="2">
    <source>
        <dbReference type="Proteomes" id="UP000433737"/>
    </source>
</evidence>
<reference evidence="1 2" key="1">
    <citation type="submission" date="2019-10" db="EMBL/GenBank/DDBJ databases">
        <authorList>
            <person name="Karimi E."/>
        </authorList>
    </citation>
    <scope>NUCLEOTIDE SEQUENCE [LARGE SCALE GENOMIC DNA]</scope>
    <source>
        <strain evidence="1">Pantoea sp. 111</strain>
    </source>
</reference>
<dbReference type="EMBL" id="CABWMH010000041">
    <property type="protein sequence ID" value="VXC49036.1"/>
    <property type="molecule type" value="Genomic_DNA"/>
</dbReference>
<proteinExistence type="predicted"/>